<dbReference type="Gene3D" id="3.40.50.10810">
    <property type="entry name" value="Tandem AAA-ATPase domain"/>
    <property type="match status" value="1"/>
</dbReference>
<dbReference type="SMART" id="SM00487">
    <property type="entry name" value="DEXDc"/>
    <property type="match status" value="1"/>
</dbReference>
<proteinExistence type="predicted"/>
<dbReference type="SUPFAM" id="SSF56024">
    <property type="entry name" value="Phospholipase D/nuclease"/>
    <property type="match status" value="1"/>
</dbReference>
<feature type="domain" description="Helicase C-terminal" evidence="3">
    <location>
        <begin position="694"/>
        <end position="879"/>
    </location>
</feature>
<dbReference type="PATRIC" id="fig|70996.4.peg.1149"/>
<dbReference type="GO" id="GO:0031297">
    <property type="term" value="P:replication fork processing"/>
    <property type="evidence" value="ECO:0007669"/>
    <property type="project" value="TreeGrafter"/>
</dbReference>
<dbReference type="RefSeq" id="WP_054532992.1">
    <property type="nucleotide sequence ID" value="NZ_LGKP01000007.1"/>
</dbReference>
<keyword evidence="1" id="KW-0378">Hydrolase</keyword>
<keyword evidence="4" id="KW-0067">ATP-binding</keyword>
<dbReference type="Proteomes" id="UP000050277">
    <property type="component" value="Unassembled WGS sequence"/>
</dbReference>
<dbReference type="AlphaFoldDB" id="A0A0P6YKM1"/>
<dbReference type="GO" id="GO:0006281">
    <property type="term" value="P:DNA repair"/>
    <property type="evidence" value="ECO:0007669"/>
    <property type="project" value="TreeGrafter"/>
</dbReference>
<dbReference type="EMBL" id="LGKP01000007">
    <property type="protein sequence ID" value="KPL91182.1"/>
    <property type="molecule type" value="Genomic_DNA"/>
</dbReference>
<feature type="domain" description="Helicase ATP-binding" evidence="2">
    <location>
        <begin position="256"/>
        <end position="426"/>
    </location>
</feature>
<evidence type="ECO:0000313" key="5">
    <source>
        <dbReference type="Proteomes" id="UP000050277"/>
    </source>
</evidence>
<dbReference type="Pfam" id="PF13091">
    <property type="entry name" value="PLDc_2"/>
    <property type="match status" value="1"/>
</dbReference>
<dbReference type="SUPFAM" id="SSF52540">
    <property type="entry name" value="P-loop containing nucleoside triphosphate hydrolases"/>
    <property type="match status" value="1"/>
</dbReference>
<keyword evidence="4" id="KW-0347">Helicase</keyword>
<name>A0A0P6YKM1_9CHLR</name>
<reference evidence="4 5" key="1">
    <citation type="submission" date="2015-07" db="EMBL/GenBank/DDBJ databases">
        <title>Whole genome sequence of Herpetosiphon geysericola DSM 7119.</title>
        <authorList>
            <person name="Hemp J."/>
            <person name="Ward L.M."/>
            <person name="Pace L.A."/>
            <person name="Fischer W.W."/>
        </authorList>
    </citation>
    <scope>NUCLEOTIDE SEQUENCE [LARGE SCALE GENOMIC DNA]</scope>
    <source>
        <strain evidence="4 5">DSM 7119</strain>
    </source>
</reference>
<dbReference type="InterPro" id="IPR049730">
    <property type="entry name" value="SNF2/RAD54-like_C"/>
</dbReference>
<dbReference type="InterPro" id="IPR001650">
    <property type="entry name" value="Helicase_C-like"/>
</dbReference>
<dbReference type="SMART" id="SM00490">
    <property type="entry name" value="HELICc"/>
    <property type="match status" value="1"/>
</dbReference>
<dbReference type="Gene3D" id="3.40.50.300">
    <property type="entry name" value="P-loop containing nucleotide triphosphate hydrolases"/>
    <property type="match status" value="1"/>
</dbReference>
<accession>A0A0P6YKM1</accession>
<keyword evidence="4" id="KW-0547">Nucleotide-binding</keyword>
<dbReference type="PANTHER" id="PTHR45766">
    <property type="entry name" value="DNA ANNEALING HELICASE AND ENDONUCLEASE ZRANB3 FAMILY MEMBER"/>
    <property type="match status" value="1"/>
</dbReference>
<dbReference type="InterPro" id="IPR025202">
    <property type="entry name" value="PLD-like_dom"/>
</dbReference>
<dbReference type="PROSITE" id="PS51192">
    <property type="entry name" value="HELICASE_ATP_BIND_1"/>
    <property type="match status" value="1"/>
</dbReference>
<evidence type="ECO:0000313" key="4">
    <source>
        <dbReference type="EMBL" id="KPL91182.1"/>
    </source>
</evidence>
<dbReference type="InterPro" id="IPR000330">
    <property type="entry name" value="SNF2_N"/>
</dbReference>
<evidence type="ECO:0000256" key="1">
    <source>
        <dbReference type="ARBA" id="ARBA00022801"/>
    </source>
</evidence>
<sequence>MSEFQSGIRDNRQRGSVGDFLRQHIQPNAQLAVVSAYFTIYAFNELRQQLSSIEQMRFLFGEPRFIRSLDPDKTDQKAFNIEDAGLTIHNRLQQKRIARECAEWISQKVEIRSVKRANFLHGKMYHLQHGNLAQAILGSSNFTVRGLGLGTQNNIELNLEVDSKRDLADLKRWFDELWDDQSLVYDVKAAVLEYLKQLYQYPSPQFIYYKTLYHLFEQFLNDYQDRQLFAEQSQFTDSAIWQTLFTFQKDGVRGAINKIMRHQGCIIADSVGLGKTFEALAIIRYFELLNYRVLVLCPKKLRDNWTVYQAHNNSPLNPFLRDRLSYTVLSHTDLSRDHGRSGDIDLSTLNWGNYDLVVIDESHNFRNNVRGKRADDGSIIRKTRYERLMDEVIRSGVKTKVLLLSATPVNNDLKDLRNQLYFLTENDDAAFRESLGIASLSQTLTTAQRTFNDWAKQAGERSTRGLLDQLGSEFFVLLDELTIARSRKHIQRYYADTMAELGGFPERAKPQALYPEIDLRGRFLSYDRLNDEISHYQLALFSPSAYVLPEFAAEYEQTKVRNFKQGVRERFLIGMMKVNFLKRLESSVHSFALTMERTINKIELLEQRIERFKQLRSTSSEFEVRELSASDFAGEGFDEELREALEVGQKFIYRMAHLDVDRWLHDLRRDKQQLDLLLSSASMVTPEHDAKLSVLKQLIAQKISQPTITNLGTANRKLLIFTAFADTARYLYECLADWASQLGVHSALVTGDGANRTTFGQAEFNHILTNFSPIAKKRAQIASMPQDQQIDLLIATDCISEGQNLQDCDLLINYDIHWNPVRIIQRFGRIDRIGSINPVVQLVNFWPTHDLNKYINLKNRVEARMALVDISATFEDNLLAPDALEDLVSNDLKYRDKQLLRLQTEVLDLEDLSDSVAITDFSLDDFRMDLLRFLEQNRTLLRDAPLGLYTVVPVDPRYEIIQPGVIFCLRQRDGLAPEARGSQINPTQPYYLVYLRNDGEVRLRFTQPKHILELMQILCADASQPHELLCRLFDRETNDGDDMQLYNRLLDAAINATIDATKQRSAQQLTRNRGGLLPTSNQQVHSASDFELITWLVIK</sequence>
<dbReference type="GO" id="GO:0005524">
    <property type="term" value="F:ATP binding"/>
    <property type="evidence" value="ECO:0007669"/>
    <property type="project" value="InterPro"/>
</dbReference>
<dbReference type="InterPro" id="IPR027417">
    <property type="entry name" value="P-loop_NTPase"/>
</dbReference>
<gene>
    <name evidence="4" type="ORF">SE18_03295</name>
</gene>
<protein>
    <submittedName>
        <fullName evidence="4">ATP-dependent helicase</fullName>
    </submittedName>
</protein>
<dbReference type="STRING" id="70996.SE18_03295"/>
<comment type="caution">
    <text evidence="4">The sequence shown here is derived from an EMBL/GenBank/DDBJ whole genome shotgun (WGS) entry which is preliminary data.</text>
</comment>
<keyword evidence="5" id="KW-1185">Reference proteome</keyword>
<dbReference type="InterPro" id="IPR038718">
    <property type="entry name" value="SNF2-like_sf"/>
</dbReference>
<dbReference type="Pfam" id="PF00176">
    <property type="entry name" value="SNF2-rel_dom"/>
    <property type="match status" value="1"/>
</dbReference>
<organism evidence="4 5">
    <name type="scientific">Herpetosiphon geysericola</name>
    <dbReference type="NCBI Taxonomy" id="70996"/>
    <lineage>
        <taxon>Bacteria</taxon>
        <taxon>Bacillati</taxon>
        <taxon>Chloroflexota</taxon>
        <taxon>Chloroflexia</taxon>
        <taxon>Herpetosiphonales</taxon>
        <taxon>Herpetosiphonaceae</taxon>
        <taxon>Herpetosiphon</taxon>
    </lineage>
</organism>
<evidence type="ECO:0000259" key="2">
    <source>
        <dbReference type="PROSITE" id="PS51192"/>
    </source>
</evidence>
<dbReference type="CDD" id="cd18793">
    <property type="entry name" value="SF2_C_SNF"/>
    <property type="match status" value="1"/>
</dbReference>
<dbReference type="PROSITE" id="PS51194">
    <property type="entry name" value="HELICASE_CTER"/>
    <property type="match status" value="1"/>
</dbReference>
<dbReference type="GO" id="GO:0004386">
    <property type="term" value="F:helicase activity"/>
    <property type="evidence" value="ECO:0007669"/>
    <property type="project" value="UniProtKB-KW"/>
</dbReference>
<dbReference type="OrthoDB" id="9814088at2"/>
<dbReference type="PANTHER" id="PTHR45766:SF6">
    <property type="entry name" value="SWI_SNF-RELATED MATRIX-ASSOCIATED ACTIN-DEPENDENT REGULATOR OF CHROMATIN SUBFAMILY A-LIKE PROTEIN 1"/>
    <property type="match status" value="1"/>
</dbReference>
<evidence type="ECO:0000259" key="3">
    <source>
        <dbReference type="PROSITE" id="PS51194"/>
    </source>
</evidence>
<dbReference type="Pfam" id="PF00271">
    <property type="entry name" value="Helicase_C"/>
    <property type="match status" value="1"/>
</dbReference>
<dbReference type="Gene3D" id="3.30.870.10">
    <property type="entry name" value="Endonuclease Chain A"/>
    <property type="match status" value="1"/>
</dbReference>
<dbReference type="GO" id="GO:0016787">
    <property type="term" value="F:hydrolase activity"/>
    <property type="evidence" value="ECO:0007669"/>
    <property type="project" value="UniProtKB-KW"/>
</dbReference>
<dbReference type="InterPro" id="IPR014001">
    <property type="entry name" value="Helicase_ATP-bd"/>
</dbReference>